<keyword evidence="3" id="KW-0732">Signal</keyword>
<proteinExistence type="predicted"/>
<sequence length="5778" mass="553073">MNHTAQASRQVLRRAALRARRLQRSLQRAMARRASPVGLSKMALVVGWLMSSPMAYANPTGGVVVGGTASINQSTPGTTDIVQSSNRAIINWQSFGIGAGETVNFLQPSASSVTLNRVLGNDPSQIFGRMNANGMVMLVNPNGIVFGKTARVDVGGLVATTANVRDHDFIVGRYDFSQASPNLNASVVNHGHISIRDSGLAALVAPRVRNSGVIEARLGRVALGAAQRFTLDFHGDGLLSFGAGSAVSDALVDNSGAIRAEGGNVLLTAQAVKGVVDNVINTSGIIAATSVSGSGGRIVLSGGSAGSVAISGTVDASSATGQGGLVMATGEHIAVASTARINASGLTGGGEIALGSTGLTDAAERFGNKSHSVVVDAGAQLHADALGNGRGGNITMWSTDRTVFAGKLSARGGSQGGDGGFAEVSSLKDIGLSGSVDLRAPLGKSGLLLIDPTDLRITDAASGGSQDGNATDTSVAAGDANQGSGATLNTVSRGLLESLSGSANILLQATGQITVDAMAGGLIDLATTNGHSFTLQSTQSGGIRFVDAQTEIRTQGGAITLEALGIGSTLGNIGKLTTNGGAVTLRATGDITLAGNINAGAGAVTAQSTVGSISNAESTTPLLSGGAVSLSALAGHVGSAGNAIATHTTGLTLASGGHLVASSDTALSNLSITAGHVAPTDANVYQVSAPGLAFLLTDGAALAVTQISQSPGLNLSLTSDRSLQLGSVNVGSGTLTLGSTGGNLLGAADTALTAASLTLSALGSNGNNGAIGSSGQSLLTTAGHVNATSGSGGAYLANTGALALDRLSTTGSSNVSATGTLTAGDVSVGSATLALGSSGGSVLDDGSAATRITAGTLNLTAGGAIGSSGTRLSTNASTISANAALGGIYASTTATSSVLSSIVSGDGAIDITTGGSTTLTSLASSTSSASNDITVTATGSGSLSVGTVNAGALGDVTLATTSGSIFGNSGLITGNLVTLNAANSGSVTVRTAAAHLDVQAGSSSISITQTGSVVLDRIATPSTTASVTSSSGDITVGNVSTSTSGQVSLTASAGAILDDGNSATRITTGTATLNAGAAIGTASHAVQTQATGLSATSTGNLYVTNADATLTSLSITNRHASPGVANTLQVTSPYLTFDVTDSGTQFSLNRLVGVPLGSLAFSGDQTVQIGQVQATGSVSLTATQGHLVDDGNLNTRATSGSTLTLSAAQGSVGSSSNAIGANTSSLALTTRGDLYVSNLTDLSTLTLTSNHADTTTSHGMGITAPSLKLAVTDSAAGHNVATLTDNSSLSLTFTSDRDITLGQVDVTNTGTARFTSSAGVIKDDGDKNTRVLANSTTLSGLAVGATGANHMDVVTGTLAATASAGGVYVQLPMPTGSSNTTSTVTLGTITATGPVNITAVEGDLSLGGFMTATNQAVTLTAQQGSILSPSGYSIAIGTGSLTLDAAKAIGASDRTVPLTSSAGATLTAQAGTSMWLSGNGPVTLSSLEAAAGISYTQSSGAITVGHVDATAGGTVAITATTGAIQNDADPATGIRANQVTLSAAQSSIGAGTALTVAAPKLLLTANGAVAVTDSLALDTLSITRGSGSTGSLAISGVSGQSFTLSEDASNHYVESVDSNTPLAFSFSGQRGVKIGHIGVGAAGSASISSAASLINDGVSGSSIAAGSVSLTAGSAGSIGATGSGNAISLEGTTALTLSAGRNFFASSDAALTDLTITSTNTTTVAGTASVFGLGGLNQTFGITDSGTTQSLNFTGTALANTGFTTRKNIQVGAITATNDVTLTTTGGGANSNISSDAGSGTIAGNRVLLTATSSTAGGGSIGSSGTALRVDTPTLILSGSANVYVDDAQNLARLDMTLTHGTNTTFGYDVTAGNIGSFAVTDGSTQSLGLAVSGAMDFSYSVDRALSLATLDAGTASTGSISLTSRSAPTGTGAQINRSSGSLTAGRITLSAVGSNGGVGAGATVSTATQNLSIASGGNVSVSNAGTLTSLALDARHNTSGSSTHSYSVSATGLTFSISDTTGTNAFQLSNIAQSGLDLSIKADRVITASSVNTGAGGKVTLQSSSYVQGGSGASAGSPSITTGDLTLNGGSAFGYQGSPPLYTAASTLSSNLSNTLYLSNAGALTLKTNMVGGSADVASSNNSLLQGSGGLFTTPVLKLNANQSLGSNATLLTDVRRLTLVSRGNIDVSNASDLYALTMTSTHATPGVQNTIAVAAPRLALALTDSVGGNQYHLSNLQDSTGLDFTLSTDVALNLGTVNAQAGRALALYSTGSTTSITNDGSSLLTAGSITLSAGGSVGAAGGSGTRMQTNALGLTLATGANAFADNAQDLSSLSLTSTQAAGGSAPVYQVTAPSLSFDITDDGTTRINNVADSTGLNFVLNTQRDQAVGVIDVGRSGTVSLTGAGDILGDSDSSKRISAASATLYASSGGAIGSVGNPIRLSAPLTSFAPTGALNVESDTHIDRLSISTTHPTVTYGGTYSIVSVPISGAAYALFTATDSVTGTALTSLVDTEGLAFSFTSDAGMQVGTLNLGTTGTVALTGTGSGGILGDGDSNTLIQAASLSMTSQGGAVGATGSGNGIDATVNSVSATAQGGGVNLALHGRTLLGSISGTGGINLANDQGDIALGFINANGNAVSINNQGGSILSGSISNTTTVALTASGSIGNTSAINTSANSAGTTTLTASASAAHGAIGSIAISESYNLFASSVTAPAAVTLSSGYGLLAGTITSGGAVALSSSEGGIYGSGSNAITGTRVTLSAPYGTGNGIGDSNVRLNVNTPQLVLNTPGSVYVTNSADLNLLTVDRTNYTGAGSSGTLSVVASGLTFSATDSSDTTTLTSLADGTGLDFTYLGIGSLSVGSLNVGAGSMLLQAYLDNGDGNINAINSSSLITAGSLTLQAYGTDSRIGSSGTALGLAVGSLTASSGTGGMNLRQAGSLNLSSLATTGDLAVTATSGDLSLGTLSYGSAKTLSLTASGGSILAGGGTLAGSGANAAITLSAANGIGTAAAPILVNGSAGHTVNASVTGTGSLYLNSLSTLNGGLTTSVHDGATTVTAAGNIKLTAMSSGTDAAGNDIRVTASAGDITMVSVSGGAGANFNAIDLAANAGRLLAAPGATLEAFDVQLHGATGVGDTTNRVAANGQRVQVSSSGGAIYLTAATPSVLTAVQSAGGAINITHSDDLLLANALSSGGAITVTSTTANADLTAGNLNAGSGALTLSTTGSGAKILDDGDRNTSVAGGTVNLTGSGGVGTASLSVQTSATTLNASSGNGIYIDDSRSAGVTLASVVATGGAVAVGSAGPTVATLVQASADSASNNVTLATSSGDLTLVSVSAGANHGAVNVSSAGSILASGSGTHISGSSVTLAAGADIGAVTNLTTGAGTPIKLDVGAITALSTSGTNRVVSVLNTGSTALSLGGGALSLGSGSSAYISTAGDLDVSAGITLANGNLSLSSGGTLLLPTTAISTTGAVRLSGSTDILTSGSGAAARDLHVSGSSLVLASGAAGGDTRLTTSVGSIDATLSGAGDLTVNNTGTLTGATLATADGDITATSSTGMTAGSVVAGGSGRAISLTATSGDLTVGTVNAGSNGSITLSAAQGSLSGASSTLTASTLDLTAGNGIGSSGAAFGVNAVNVSAQVTGTGGIYLSTGSALTLGNLSTHDGDIAITAAGNITAGAVTAGQSGNVALTSTGGNVTLTQAFSNLGADSSRSGLALQGQQIALSGSVATSGTQTYTGAVILSTGTTLTAGGVSFGGSVDGAQALIVNAGSGGASFTGAVGATTRLGSLAVNSAGTTTFGSSVRAASLATDAAGSLQLNGGSVDTTGSQTYGERAVLGTDTALTGGTVSLAGGADGAHQLAITGNAVLGALGANQALARLTVNGGSTLGGNVTTQGTQAYNGAVALTGNSVLSASGLSFGSTIDGAHDLSITATSGNVAFTNAVGGTTRLGQLAINSSGETRLAAPIRAASVTTDALGTLVLASTVNTTGAQTYGERAVLAADVTLTGSSLTLSQGADGAQALTLAGNAQLGGAVGAQQALTSLSVSGSSTLNATAITTTGAQTYGGAVTLGADTTLGASGVNFGGAIDGAQALTVNAAGATFAGPVGATTRLGALTVNSAGATTFGGSVRAASLATDAAGSLQLNGGTVDTTGSQTYGERAVLGADTTLTGSTVSLAGGADGAHQLAITGNAVLGTLGANQALGGLTVNGGSTLGGNVTTQGAQAYNGAITLTGNSVLSATGFSFGGSIDGAHDLSVNAGAGNVTFTNAVGGTTRLGQLVINSSGETRLAAPIRAASLTTDAPGTLVLASTIDTTGAQTYGDRAVLAADVALTGSSVALSQGVDGAHALTLAGNAQLGAVGEQQALSSLAITGTGTLTAGSVATTGVQSYGGAVTLSTGTTLTGSGVNFGNTVDGAQALTVNAGSATFTGAVGATTRLAALTVNSAGATTFGGAVRAASLVTDAAGSLQLNGGSVDTTGSQTYGERAMLGADTALTGSSVSLTGGADGSHQLAITGNAVLGALGANQALARLTVNGGSTLGGNVTTQGTQAYNGAVALTGNSALSASGLSFGSTIDGAHDLAVNASTGNVAFTHAVGGNTRLGNLAINSSGETRLATPIRAASLTTDAPGTLVLASTVNTTGAQTYGERAVLTTDVTLTGSSLTLSQGADATTAGAQALTLAGNAQLGGAVGAQQALTNLAITGSSTLNGGTVTTTGAQAYGGNVTLGTGTTLTASGVNFGSAVDGAQALTVNAADATFSGPVGTTTRLGALTVNSSGTTSFGAAVRAASLATDAAGSLQLSGGSVDTTGAQSYGERAVLGADTTLTGSTVSLAAGADGAQQLVIAGNAQLGGNVTTQGTQSYGGAITLTGNSVLSASGFGFGGSIDGAHDLSVNAGAGNVAFTNAVGGNTRLGQLVINSSGETRLAAPIRAGSVTTDAAGTLVLASTVNTTGAQTYGERAVLAADVALTGSSVALSQGVDGAHALTLAGNAQLGAVGAQQALSSLAITGSSMLNSGSVTTTSVQTYGGAVTLSTGATLTASGVDFGSSLDGAQALIVNAGAGGATFTGAVGATARLGGLTVNTPGATRFGAAVRAASLATDAAGSLQIDGGTVDTTGNQSYGERAVLGADTTLTGITVSLAAGAEAAGAQQLVIAGNAVLGGNVTTQGTQTYGGALTLTGNSVLSASGLTFGGSVDGAHDLTVNSGTGNVAFTHAVGGGTRLGQLAINTSGETRLAAPIRAASVTTDAAGTLVLASTVDTTGAQTYGERAVLAADTTLTGSTLTLSQGADASTAGAQALTLAGNAQLGGAIGAQQALSSLSVSGTSALNAGSVATTGDQTYGGAVTLQGNQVLDAGAGRIAFGATVDGAHALTLRSGAGGVRLDHAVGGQTRLAAVVINTSGETRLAAPIRAASLTTDAAGSLVLASTVDTTGAQSYGERGVLAADVTLTGSSVTLAGGLDATTAGGQGATINGDTTLGGAVGAVQALGMFRVNGPLTALGAQGLQLTGHSFAFSDAVTATLGGITLTNTHASGTTTFAVDGPVQAATGFTQTGGASVLLPATITVTAGPISIGAPASLPAGTASISTAGNITLRGLSGPSTALTLTAGSGVLSLGLADADPASKVNLGSLAVISAASAQMYGSLGESTGALVASRVNSTLFGAPYFFNDTPWGPIEAIARVTATTVPISVVPSTPGVTALFTGVVDRGGVAPNVLGAYASPQILTVAPMAPVTLSPSQAPAMTEQERGAEQQRQVCSAAVKSGDTARIAALQCR</sequence>
<dbReference type="Proteomes" id="UP001606210">
    <property type="component" value="Unassembled WGS sequence"/>
</dbReference>
<comment type="caution">
    <text evidence="6">The sequence shown here is derived from an EMBL/GenBank/DDBJ whole genome shotgun (WGS) entry which is preliminary data.</text>
</comment>
<feature type="domain" description="Filamentous haemagglutinin FhaB/tRNA nuclease CdiA-like TPS" evidence="5">
    <location>
        <begin position="55"/>
        <end position="168"/>
    </location>
</feature>
<dbReference type="SMART" id="SM00912">
    <property type="entry name" value="Haemagg_act"/>
    <property type="match status" value="1"/>
</dbReference>
<dbReference type="SUPFAM" id="SSF51126">
    <property type="entry name" value="Pectin lyase-like"/>
    <property type="match status" value="1"/>
</dbReference>
<accession>A0ABW7F8S2</accession>
<evidence type="ECO:0000313" key="6">
    <source>
        <dbReference type="EMBL" id="MFG6432055.1"/>
    </source>
</evidence>
<dbReference type="Gene3D" id="2.160.20.10">
    <property type="entry name" value="Single-stranded right-handed beta-helix, Pectin lyase-like"/>
    <property type="match status" value="1"/>
</dbReference>
<evidence type="ECO:0000256" key="2">
    <source>
        <dbReference type="ARBA" id="ARBA00022525"/>
    </source>
</evidence>
<comment type="subcellular location">
    <subcellularLocation>
        <location evidence="1">Secreted</location>
    </subcellularLocation>
</comment>
<dbReference type="InterPro" id="IPR002202">
    <property type="entry name" value="HMG_CoA_Rdtase"/>
</dbReference>
<evidence type="ECO:0000256" key="4">
    <source>
        <dbReference type="SAM" id="MobiDB-lite"/>
    </source>
</evidence>
<gene>
    <name evidence="6" type="ORF">ACG00Y_19190</name>
</gene>
<dbReference type="PROSITE" id="PS50065">
    <property type="entry name" value="HMG_COA_REDUCTASE_4"/>
    <property type="match status" value="1"/>
</dbReference>
<dbReference type="InterPro" id="IPR011050">
    <property type="entry name" value="Pectin_lyase_fold/virulence"/>
</dbReference>
<evidence type="ECO:0000256" key="1">
    <source>
        <dbReference type="ARBA" id="ARBA00004613"/>
    </source>
</evidence>
<name>A0ABW7F8S2_9BURK</name>
<protein>
    <submittedName>
        <fullName evidence="6">Filamentous hemagglutinin N-terminal domain-containing protein</fullName>
    </submittedName>
</protein>
<dbReference type="InterPro" id="IPR008638">
    <property type="entry name" value="FhaB/CdiA-like_TPS"/>
</dbReference>
<reference evidence="6 7" key="1">
    <citation type="submission" date="2024-08" db="EMBL/GenBank/DDBJ databases">
        <authorList>
            <person name="Lu H."/>
        </authorList>
    </citation>
    <scope>NUCLEOTIDE SEQUENCE [LARGE SCALE GENOMIC DNA]</scope>
    <source>
        <strain evidence="6 7">LYH14W</strain>
    </source>
</reference>
<keyword evidence="2" id="KW-0964">Secreted</keyword>
<evidence type="ECO:0000313" key="7">
    <source>
        <dbReference type="Proteomes" id="UP001606210"/>
    </source>
</evidence>
<keyword evidence="7" id="KW-1185">Reference proteome</keyword>
<feature type="region of interest" description="Disordered" evidence="4">
    <location>
        <begin position="460"/>
        <end position="483"/>
    </location>
</feature>
<evidence type="ECO:0000256" key="3">
    <source>
        <dbReference type="ARBA" id="ARBA00022729"/>
    </source>
</evidence>
<dbReference type="PANTHER" id="PTHR12338:SF8">
    <property type="entry name" value="HEME_HEMOPEXIN-BINDING PROTEIN"/>
    <property type="match status" value="1"/>
</dbReference>
<dbReference type="PANTHER" id="PTHR12338">
    <property type="entry name" value="AUTOTRANSPORTER"/>
    <property type="match status" value="1"/>
</dbReference>
<feature type="compositionally biased region" description="Polar residues" evidence="4">
    <location>
        <begin position="463"/>
        <end position="474"/>
    </location>
</feature>
<dbReference type="RefSeq" id="WP_394481613.1">
    <property type="nucleotide sequence ID" value="NZ_JBIGHV010000007.1"/>
</dbReference>
<dbReference type="NCBIfam" id="TIGR01901">
    <property type="entry name" value="adhes_NPXG"/>
    <property type="match status" value="1"/>
</dbReference>
<dbReference type="InterPro" id="IPR012334">
    <property type="entry name" value="Pectin_lyas_fold"/>
</dbReference>
<evidence type="ECO:0000259" key="5">
    <source>
        <dbReference type="SMART" id="SM00912"/>
    </source>
</evidence>
<dbReference type="InterPro" id="IPR050909">
    <property type="entry name" value="Bact_Autotransporter_VF"/>
</dbReference>
<organism evidence="6 7">
    <name type="scientific">Pelomonas parva</name>
    <dbReference type="NCBI Taxonomy" id="3299032"/>
    <lineage>
        <taxon>Bacteria</taxon>
        <taxon>Pseudomonadati</taxon>
        <taxon>Pseudomonadota</taxon>
        <taxon>Betaproteobacteria</taxon>
        <taxon>Burkholderiales</taxon>
        <taxon>Sphaerotilaceae</taxon>
        <taxon>Roseateles</taxon>
    </lineage>
</organism>
<dbReference type="EMBL" id="JBIGHV010000007">
    <property type="protein sequence ID" value="MFG6432055.1"/>
    <property type="molecule type" value="Genomic_DNA"/>
</dbReference>